<evidence type="ECO:0000256" key="4">
    <source>
        <dbReference type="ARBA" id="ARBA00022640"/>
    </source>
</evidence>
<reference evidence="11" key="1">
    <citation type="journal article" date="2013" name="Nat. Biotechnol.">
        <title>Draft genome sequence of chickpea (Cicer arietinum) provides a resource for trait improvement.</title>
        <authorList>
            <person name="Varshney R.K."/>
            <person name="Song C."/>
            <person name="Saxena R.K."/>
            <person name="Azam S."/>
            <person name="Yu S."/>
            <person name="Sharpe A.G."/>
            <person name="Cannon S."/>
            <person name="Baek J."/>
            <person name="Rosen B.D."/>
            <person name="Tar'an B."/>
            <person name="Millan T."/>
            <person name="Zhang X."/>
            <person name="Ramsay L.D."/>
            <person name="Iwata A."/>
            <person name="Wang Y."/>
            <person name="Nelson W."/>
            <person name="Farmer A.D."/>
            <person name="Gaur P.M."/>
            <person name="Soderlund C."/>
            <person name="Penmetsa R.V."/>
            <person name="Xu C."/>
            <person name="Bharti A.K."/>
            <person name="He W."/>
            <person name="Winter P."/>
            <person name="Zhao S."/>
            <person name="Hane J.K."/>
            <person name="Carrasquilla-Garcia N."/>
            <person name="Condie J.A."/>
            <person name="Upadhyaya H.D."/>
            <person name="Luo M.C."/>
            <person name="Thudi M."/>
            <person name="Gowda C.L."/>
            <person name="Singh N.P."/>
            <person name="Lichtenzveig J."/>
            <person name="Gali K.K."/>
            <person name="Rubio J."/>
            <person name="Nadarajan N."/>
            <person name="Dolezel J."/>
            <person name="Bansal K.C."/>
            <person name="Xu X."/>
            <person name="Edwards D."/>
            <person name="Zhang G."/>
            <person name="Kahl G."/>
            <person name="Gil J."/>
            <person name="Singh K.B."/>
            <person name="Datta S.K."/>
            <person name="Jackson S.A."/>
            <person name="Wang J."/>
            <person name="Cook D.R."/>
        </authorList>
    </citation>
    <scope>NUCLEOTIDE SEQUENCE [LARGE SCALE GENOMIC DNA]</scope>
    <source>
        <strain evidence="11">cv. CDC Frontier</strain>
    </source>
</reference>
<dbReference type="PANTHER" id="PTHR31403">
    <property type="entry name" value="PHOSPHOLIPASE A1-IBETA2, CHLOROPLASTIC"/>
    <property type="match status" value="1"/>
</dbReference>
<keyword evidence="5" id="KW-0378">Hydrolase</keyword>
<evidence type="ECO:0000256" key="6">
    <source>
        <dbReference type="ARBA" id="ARBA00022946"/>
    </source>
</evidence>
<reference evidence="12" key="2">
    <citation type="submission" date="2025-08" db="UniProtKB">
        <authorList>
            <consortium name="RefSeq"/>
        </authorList>
    </citation>
    <scope>IDENTIFICATION</scope>
    <source>
        <tissue evidence="12">Etiolated seedlings</tissue>
    </source>
</reference>
<feature type="region of interest" description="Disordered" evidence="9">
    <location>
        <begin position="69"/>
        <end position="93"/>
    </location>
</feature>
<proteinExistence type="inferred from homology"/>
<gene>
    <name evidence="12" type="primary">LOC101513446</name>
</gene>
<keyword evidence="11" id="KW-1185">Reference proteome</keyword>
<evidence type="ECO:0000256" key="3">
    <source>
        <dbReference type="ARBA" id="ARBA00022528"/>
    </source>
</evidence>
<dbReference type="SUPFAM" id="SSF53474">
    <property type="entry name" value="alpha/beta-Hydrolases"/>
    <property type="match status" value="1"/>
</dbReference>
<dbReference type="Proteomes" id="UP000087171">
    <property type="component" value="Chromosome Ca8"/>
</dbReference>
<evidence type="ECO:0000256" key="8">
    <source>
        <dbReference type="ARBA" id="ARBA00023098"/>
    </source>
</evidence>
<dbReference type="GO" id="GO:0047714">
    <property type="term" value="F:galactolipase activity"/>
    <property type="evidence" value="ECO:0007669"/>
    <property type="project" value="UniProtKB-ARBA"/>
</dbReference>
<evidence type="ECO:0000313" key="12">
    <source>
        <dbReference type="RefSeq" id="XP_004511725.1"/>
    </source>
</evidence>
<keyword evidence="6" id="KW-0809">Transit peptide</keyword>
<dbReference type="RefSeq" id="XP_004511725.1">
    <property type="nucleotide sequence ID" value="XM_004511668.3"/>
</dbReference>
<accession>A0A1S2YXZ2</accession>
<evidence type="ECO:0000313" key="11">
    <source>
        <dbReference type="Proteomes" id="UP000087171"/>
    </source>
</evidence>
<dbReference type="CDD" id="cd00519">
    <property type="entry name" value="Lipase_3"/>
    <property type="match status" value="1"/>
</dbReference>
<keyword evidence="4" id="KW-0934">Plastid</keyword>
<dbReference type="PaxDb" id="3827-XP_004511725.1"/>
<keyword evidence="3" id="KW-0150">Chloroplast</keyword>
<name>A0A1S2YXZ2_CICAR</name>
<evidence type="ECO:0000256" key="9">
    <source>
        <dbReference type="SAM" id="MobiDB-lite"/>
    </source>
</evidence>
<evidence type="ECO:0000259" key="10">
    <source>
        <dbReference type="Pfam" id="PF01764"/>
    </source>
</evidence>
<dbReference type="InterPro" id="IPR002921">
    <property type="entry name" value="Fungal_lipase-type"/>
</dbReference>
<evidence type="ECO:0000256" key="1">
    <source>
        <dbReference type="ARBA" id="ARBA00004229"/>
    </source>
</evidence>
<feature type="domain" description="Fungal lipase-type" evidence="10">
    <location>
        <begin position="263"/>
        <end position="422"/>
    </location>
</feature>
<dbReference type="PANTHER" id="PTHR31403:SF37">
    <property type="entry name" value="GLYCEROLIPASE A1"/>
    <property type="match status" value="1"/>
</dbReference>
<dbReference type="KEGG" id="cam:101513446"/>
<organism evidence="11 12">
    <name type="scientific">Cicer arietinum</name>
    <name type="common">Chickpea</name>
    <name type="synonym">Garbanzo</name>
    <dbReference type="NCBI Taxonomy" id="3827"/>
    <lineage>
        <taxon>Eukaryota</taxon>
        <taxon>Viridiplantae</taxon>
        <taxon>Streptophyta</taxon>
        <taxon>Embryophyta</taxon>
        <taxon>Tracheophyta</taxon>
        <taxon>Spermatophyta</taxon>
        <taxon>Magnoliopsida</taxon>
        <taxon>eudicotyledons</taxon>
        <taxon>Gunneridae</taxon>
        <taxon>Pentapetalae</taxon>
        <taxon>rosids</taxon>
        <taxon>fabids</taxon>
        <taxon>Fabales</taxon>
        <taxon>Fabaceae</taxon>
        <taxon>Papilionoideae</taxon>
        <taxon>50 kb inversion clade</taxon>
        <taxon>NPAAA clade</taxon>
        <taxon>Hologalegina</taxon>
        <taxon>IRL clade</taxon>
        <taxon>Cicereae</taxon>
        <taxon>Cicer</taxon>
    </lineage>
</organism>
<dbReference type="eggNOG" id="KOG4569">
    <property type="taxonomic scope" value="Eukaryota"/>
</dbReference>
<comment type="similarity">
    <text evidence="2">Belongs to the AB hydrolase superfamily. Lipase family.</text>
</comment>
<dbReference type="Gene3D" id="3.40.50.1820">
    <property type="entry name" value="alpha/beta hydrolase"/>
    <property type="match status" value="1"/>
</dbReference>
<dbReference type="GeneID" id="101513446"/>
<evidence type="ECO:0000256" key="7">
    <source>
        <dbReference type="ARBA" id="ARBA00022963"/>
    </source>
</evidence>
<dbReference type="GO" id="GO:0009507">
    <property type="term" value="C:chloroplast"/>
    <property type="evidence" value="ECO:0007669"/>
    <property type="project" value="UniProtKB-SubCell"/>
</dbReference>
<comment type="subcellular location">
    <subcellularLocation>
        <location evidence="1">Plastid</location>
        <location evidence="1">Chloroplast</location>
    </subcellularLocation>
</comment>
<dbReference type="Pfam" id="PF01764">
    <property type="entry name" value="Lipase_3"/>
    <property type="match status" value="1"/>
</dbReference>
<keyword evidence="8" id="KW-0443">Lipid metabolism</keyword>
<dbReference type="GO" id="GO:0008970">
    <property type="term" value="F:phospholipase A1 activity"/>
    <property type="evidence" value="ECO:0007669"/>
    <property type="project" value="UniProtKB-ARBA"/>
</dbReference>
<dbReference type="GO" id="GO:0016042">
    <property type="term" value="P:lipid catabolic process"/>
    <property type="evidence" value="ECO:0007669"/>
    <property type="project" value="UniProtKB-KW"/>
</dbReference>
<protein>
    <submittedName>
        <fullName evidence="12">Phospholipase A1-Ibeta2, chloroplastic-like</fullName>
    </submittedName>
</protein>
<sequence>MMQITSTVPAHNLHKFQALRCPSFRCHASSPLNPSVNKSFTSLQTHKPFDSTRLHLSNLDKFLDSQNPLESTTQHHHHQQQQQPIQKNDSKDKKGKSFLECLNLAKLWPEIKAADEISPRHLKRLQRLLSKTAEYSPRNILGSRWKEYHGSNDWKGMLDPLDDNLRREVVRYGDLVQAAYQAFHADPAMSSTEPPQHHHVALPERSYKVTKSLYATSSIGLPKWIDDVAPDLGWMTQHSSWVGYVAVCDDRREIARMGRRDIVISLRGTSTCLEWAENMRAQLIDLPVDNNNNNNNENSEARAQTQGKPKVECGFMSLYKTRGAHVPSLSESVVEEVKRLMELYKGEELSITITGHSLGATLALLVAEEISTCGPNVPPVAVFSFGGPRVGNKAFGEHLTQKKVKVLRIVNTQDVITRVPGIFLSEELEEKIKNSKVVSGVVDMLEENTPLGYSHVGTELRVNTKMSPYLKPDADIACCHDLEAYLHLVDGFIASNCPFRANAKRSLARLMQDQSSNVKKLYTSKAKALTVNLSRQRSMSMSTCLPSPSSS</sequence>
<evidence type="ECO:0000256" key="5">
    <source>
        <dbReference type="ARBA" id="ARBA00022801"/>
    </source>
</evidence>
<dbReference type="InterPro" id="IPR029058">
    <property type="entry name" value="AB_hydrolase_fold"/>
</dbReference>
<dbReference type="AlphaFoldDB" id="A0A1S2YXZ2"/>
<evidence type="ECO:0000256" key="2">
    <source>
        <dbReference type="ARBA" id="ARBA00010701"/>
    </source>
</evidence>
<dbReference type="OrthoDB" id="426718at2759"/>
<keyword evidence="7" id="KW-0442">Lipid degradation</keyword>